<name>A0A195BLE8_9HYME</name>
<proteinExistence type="predicted"/>
<gene>
    <name evidence="1" type="ORF">ALC53_04746</name>
</gene>
<protein>
    <submittedName>
        <fullName evidence="1">Uncharacterized protein</fullName>
    </submittedName>
</protein>
<dbReference type="AlphaFoldDB" id="A0A195BLE8"/>
<dbReference type="EMBL" id="KQ976453">
    <property type="protein sequence ID" value="KYM85502.1"/>
    <property type="molecule type" value="Genomic_DNA"/>
</dbReference>
<reference evidence="1 2" key="1">
    <citation type="submission" date="2015-09" db="EMBL/GenBank/DDBJ databases">
        <title>Atta colombica WGS genome.</title>
        <authorList>
            <person name="Nygaard S."/>
            <person name="Hu H."/>
            <person name="Boomsma J."/>
            <person name="Zhang G."/>
        </authorList>
    </citation>
    <scope>NUCLEOTIDE SEQUENCE [LARGE SCALE GENOMIC DNA]</scope>
    <source>
        <strain evidence="1">Treedump-2</strain>
        <tissue evidence="1">Whole body</tissue>
    </source>
</reference>
<evidence type="ECO:0000313" key="1">
    <source>
        <dbReference type="EMBL" id="KYM85502.1"/>
    </source>
</evidence>
<keyword evidence="2" id="KW-1185">Reference proteome</keyword>
<accession>A0A195BLE8</accession>
<evidence type="ECO:0000313" key="2">
    <source>
        <dbReference type="Proteomes" id="UP000078540"/>
    </source>
</evidence>
<sequence>LGIEEGGCLFCDESEDNLEHYIGKECEETRDSFEESGKDKEILRNLWIEDF</sequence>
<organism evidence="1 2">
    <name type="scientific">Atta colombica</name>
    <dbReference type="NCBI Taxonomy" id="520822"/>
    <lineage>
        <taxon>Eukaryota</taxon>
        <taxon>Metazoa</taxon>
        <taxon>Ecdysozoa</taxon>
        <taxon>Arthropoda</taxon>
        <taxon>Hexapoda</taxon>
        <taxon>Insecta</taxon>
        <taxon>Pterygota</taxon>
        <taxon>Neoptera</taxon>
        <taxon>Endopterygota</taxon>
        <taxon>Hymenoptera</taxon>
        <taxon>Apocrita</taxon>
        <taxon>Aculeata</taxon>
        <taxon>Formicoidea</taxon>
        <taxon>Formicidae</taxon>
        <taxon>Myrmicinae</taxon>
        <taxon>Atta</taxon>
    </lineage>
</organism>
<feature type="non-terminal residue" evidence="1">
    <location>
        <position position="1"/>
    </location>
</feature>
<dbReference type="Proteomes" id="UP000078540">
    <property type="component" value="Unassembled WGS sequence"/>
</dbReference>